<keyword evidence="3 5" id="KW-0175">Coiled coil</keyword>
<dbReference type="EMBL" id="LXJU01000003">
    <property type="protein sequence ID" value="OGE56646.1"/>
    <property type="molecule type" value="Genomic_DNA"/>
</dbReference>
<feature type="compositionally biased region" description="Low complexity" evidence="6">
    <location>
        <begin position="2282"/>
        <end position="2298"/>
    </location>
</feature>
<feature type="compositionally biased region" description="Basic and acidic residues" evidence="6">
    <location>
        <begin position="2542"/>
        <end position="2560"/>
    </location>
</feature>
<feature type="compositionally biased region" description="Polar residues" evidence="6">
    <location>
        <begin position="686"/>
        <end position="712"/>
    </location>
</feature>
<dbReference type="InterPro" id="IPR017853">
    <property type="entry name" value="GH"/>
</dbReference>
<feature type="compositionally biased region" description="Polar residues" evidence="6">
    <location>
        <begin position="1211"/>
        <end position="1226"/>
    </location>
</feature>
<dbReference type="RefSeq" id="XP_022492074.1">
    <property type="nucleotide sequence ID" value="XM_022628316.1"/>
</dbReference>
<feature type="compositionally biased region" description="Basic and acidic residues" evidence="6">
    <location>
        <begin position="1404"/>
        <end position="1423"/>
    </location>
</feature>
<evidence type="ECO:0000256" key="7">
    <source>
        <dbReference type="SAM" id="SignalP"/>
    </source>
</evidence>
<feature type="region of interest" description="Disordered" evidence="6">
    <location>
        <begin position="378"/>
        <end position="468"/>
    </location>
</feature>
<evidence type="ECO:0000256" key="5">
    <source>
        <dbReference type="SAM" id="Coils"/>
    </source>
</evidence>
<feature type="region of interest" description="Disordered" evidence="6">
    <location>
        <begin position="1109"/>
        <end position="1161"/>
    </location>
</feature>
<feature type="compositionally biased region" description="Polar residues" evidence="6">
    <location>
        <begin position="1246"/>
        <end position="1261"/>
    </location>
</feature>
<feature type="compositionally biased region" description="Polar residues" evidence="6">
    <location>
        <begin position="453"/>
        <end position="465"/>
    </location>
</feature>
<feature type="coiled-coil region" evidence="5">
    <location>
        <begin position="2157"/>
        <end position="2184"/>
    </location>
</feature>
<evidence type="ECO:0000313" key="9">
    <source>
        <dbReference type="Proteomes" id="UP000177622"/>
    </source>
</evidence>
<dbReference type="InterPro" id="IPR000490">
    <property type="entry name" value="Glyco_hydro_17"/>
</dbReference>
<feature type="compositionally biased region" description="Basic and acidic residues" evidence="6">
    <location>
        <begin position="1303"/>
        <end position="1314"/>
    </location>
</feature>
<dbReference type="GO" id="GO:0005975">
    <property type="term" value="P:carbohydrate metabolic process"/>
    <property type="evidence" value="ECO:0007669"/>
    <property type="project" value="InterPro"/>
</dbReference>
<evidence type="ECO:0000256" key="2">
    <source>
        <dbReference type="ARBA" id="ARBA00022801"/>
    </source>
</evidence>
<feature type="compositionally biased region" description="Polar residues" evidence="6">
    <location>
        <begin position="2464"/>
        <end position="2479"/>
    </location>
</feature>
<feature type="compositionally biased region" description="Low complexity" evidence="6">
    <location>
        <begin position="1617"/>
        <end position="1634"/>
    </location>
</feature>
<organism evidence="8 9">
    <name type="scientific">Penicillium arizonense</name>
    <dbReference type="NCBI Taxonomy" id="1835702"/>
    <lineage>
        <taxon>Eukaryota</taxon>
        <taxon>Fungi</taxon>
        <taxon>Dikarya</taxon>
        <taxon>Ascomycota</taxon>
        <taxon>Pezizomycotina</taxon>
        <taxon>Eurotiomycetes</taxon>
        <taxon>Eurotiomycetidae</taxon>
        <taxon>Eurotiales</taxon>
        <taxon>Aspergillaceae</taxon>
        <taxon>Penicillium</taxon>
    </lineage>
</organism>
<keyword evidence="9" id="KW-1185">Reference proteome</keyword>
<feature type="compositionally biased region" description="Polar residues" evidence="6">
    <location>
        <begin position="2487"/>
        <end position="2501"/>
    </location>
</feature>
<feature type="compositionally biased region" description="Basic and acidic residues" evidence="6">
    <location>
        <begin position="1765"/>
        <end position="1778"/>
    </location>
</feature>
<feature type="region of interest" description="Disordered" evidence="6">
    <location>
        <begin position="2236"/>
        <end position="2259"/>
    </location>
</feature>
<dbReference type="Pfam" id="PF00332">
    <property type="entry name" value="Glyco_hydro_17"/>
    <property type="match status" value="1"/>
</dbReference>
<feature type="region of interest" description="Disordered" evidence="6">
    <location>
        <begin position="2459"/>
        <end position="2615"/>
    </location>
</feature>
<feature type="compositionally biased region" description="Acidic residues" evidence="6">
    <location>
        <begin position="2587"/>
        <end position="2607"/>
    </location>
</feature>
<dbReference type="GO" id="GO:0004553">
    <property type="term" value="F:hydrolase activity, hydrolyzing O-glycosyl compounds"/>
    <property type="evidence" value="ECO:0007669"/>
    <property type="project" value="InterPro"/>
</dbReference>
<feature type="compositionally biased region" description="Low complexity" evidence="6">
    <location>
        <begin position="1465"/>
        <end position="1481"/>
    </location>
</feature>
<feature type="compositionally biased region" description="Polar residues" evidence="6">
    <location>
        <begin position="1145"/>
        <end position="1161"/>
    </location>
</feature>
<feature type="region of interest" description="Disordered" evidence="6">
    <location>
        <begin position="1246"/>
        <end position="1328"/>
    </location>
</feature>
<dbReference type="Proteomes" id="UP000177622">
    <property type="component" value="Unassembled WGS sequence"/>
</dbReference>
<evidence type="ECO:0000313" key="8">
    <source>
        <dbReference type="EMBL" id="OGE56646.1"/>
    </source>
</evidence>
<accession>A0A1F5LU59</accession>
<sequence>MRAGILSLLAAAPALVSAKGTLGFSLGDKNADGTCKSTSDYEADFDALKDLSTLVRTYSGTECDTPQNILPAAKNKGFKVVLGMWVGKPTDTNDLLSETSFAKDWSAIQKAIPGHEDVIHAITVGSETLYRGDLTGPQLHAYIKHVMDGVPKGILVGTADSWNKFADGTGDDLFTQEPIVTYVLANAFAYWQGTAADKAYQTYFDDMAGAMQHIQKVAGDNANKINIVNGETGWPTDGGSDYEAAKAGTKNAENFWKTGVCGMLDWGVDLFYFEAFDESWKPDTKGDNGQLKDEQHWGLFTADRKTKFDTSSGTQYPRSTDVKAKFFPCSRVQTSTYTRTTQQPVIPRLSCHWSLNPVGFPCVNILDDKRSGKQELAAGVDTEDLDPSVSISASSPPFQRDTRPERDQPRLAPALLLSSPSGDSSPSTVGSPGQHTSPQSISLDPPPLPFLSTYRNGDSLTSSPVNRRPESSIYYTTAWGSPYAAPSSRRLSVTQSQLTGVDHPSGDNSPVQSVANYTEFRRSSATNDTLETAERELAGQNGEKSIREFTQDWINQYLTGQPRTERSNWLSDDSGSEAPSFFTAQNTFADDASDDWLGLEDDFRNDDLLKTPTLSDFVGRKAAARAKAKKTLHKRADTLRQEDFWGFAYDKDPPQNNMSDIQPTMEANSPVEKPLPPPPTDANDDPSANTEQSNPGPLKTQASEISRSATQTPRRKKKLNWRGKACIIELPLEDKRGSDGSGYSLLTPEDVKQRMQKWENEGYNIRGFTIGDSEDPSETTALGGLSRPLYPEPYELHEESKVQQLVVNFPDRAVWDAYVANLQEEKLRALGVSFGDPEPEPSISPDYSVNQSNTPFPGLVASPPIPTGSAASNPLGQLHTFSPFGQPSIPTPGLGSMASPLIQTPYMGVEQNMMGGYPFQFQPTPPAQGSMTPQGFINARQASSSGGPGAMGQFASMLSPVSPMHEQGSFHAGFNDKGVFDDQFGHGMHPDMHQEGLPYQTPQTPVNGHPDHFHASNVEIAHPTPRGHGHNLSETLQRGLDQMTHSDYHLEDSIDRQLEDDYRDVNHAGLNASMLKSRWALPHDQQHPQDGSRQASHSFSQHPNQFYEQYQHNGHDGSDLDTNPSVSGTPQTRGAIPNQGRWHETQPSGNSYHGHRSQLSTSSLNVEAKEFDPSASFVAQPVPFGNNAFQFGGMGQQGFGFAPPPAFEPGSSMNGPDQSEPRNNTGGFKFSAASFNVDAPVFNPSASLQSTAGSDQPSPNRTKIFGDIDINEISKPSKQSKAIPIVRPDENEQENKEEEQNHEDDIHGRPVPTDRHKRARRGVGHAEGEARYSISTHPLGETGNAQFSNTLHSVAEGKENAMPGMPDEKNPVERRGTPASEADTWTLFDAKNEAENRSNAASPVHEKPAEEPKDILIEEREPKQPAAVEAVPAKGPDHAPQGSKSSIKSTMLSPTAPPFEFKPAVSNFVPPSVKPSSFSEQKPVEEKAVEEKPLETPVKKPAAKSQGGLMASRFAASPPKKAASPVQPEGDTQSTENPEIITREPKGLGFHWDSENDSPDDEELNAIMEQLNDDSDVGIERRMTPAYATPAHMTPFQQRHEHLTESMGGPTKEQPFGSAEARSEAPSPSPGGAPKTYKLSIPKLGSDIDANSNATFSPQKSLISRLQSPVRQLVTENDHVSDWDDMISEGEDEKFMNRNRFFDRRINDLVGSAIDDRLGPMERALAVIQQSVASIATGASSRRVFRSTSAEMEDSDADDEDDSEHETASVRDRSPHNLRERKLEMLKNVVMEALITHDIPQRVAPHSSHSEMSQLKESIAELQALTIKKLAQDPVGDMREIVEEMMAKQLAHQAQLTPRLSEAEEIGADSLMLQIDGLKSMLRLADERADQEYKDRRQAQDSMTELQRLLKYAEEDAARHSAAAEDAESRLLQFKEEKIPHFEKMQFRAESLAEETETLKVTIAELSTKNIALEGTLDEYRVSSDNFRRQLDIVKGENKSLHETIDHLRTRIEDSMVSRQNLTEKFDRLQDDMISLTADVTRDQASWRRKEEDQIAKNNELRASHARELKLREKLEEDVRELEKQERESAKLKFLYEQSQQENGRLEDLITSLRAENHDLQLKAGRFEREFSEARESSRVEIQRTRTSLEADLEASNSQVNIVRAELEAQIIRLQSQLDNNRMDTDTTRERYELLLEEARDSKVSALAAKDLAIDETRKMHERVLNDLRERHARALHNSSEDRQRGEHHTNERVSLAEDKAKHFQERVQHLEEKLEIAQSAARAAAEAAHSAKASPVPSSAPTPAPSHSRATPSMSFSKSSGEPERISPQALRESIFVLQDQLQQRETRIEELEQEISTMDKDAPTKIKERDTEITWLRELLGVRIDDLQDIIKTVSQPSFNQHAVRDAAIRLKANLQMQQQEKERMTSGALPSLSDLAASPRSLPLAAAAAWGNWRKARDNATGPSDQTPSKPSNAGTFLSGLLTPPSSHVRQNAPQTSAAAHFAETRPLRGFTSTPRRGSVRKDAPVPEPPKTPPLLRRSSYDHDAEPANYEEGHFDENESTVDGMVSASPKGTDDGPFGPQIAEAEDEVEEAELEGEGEGEDELSPSPAEHE</sequence>
<feature type="coiled-coil region" evidence="5">
    <location>
        <begin position="1896"/>
        <end position="1969"/>
    </location>
</feature>
<feature type="compositionally biased region" description="Basic and acidic residues" evidence="6">
    <location>
        <begin position="400"/>
        <end position="409"/>
    </location>
</feature>
<feature type="compositionally biased region" description="Polar residues" evidence="6">
    <location>
        <begin position="1120"/>
        <end position="1132"/>
    </location>
</feature>
<feature type="chain" id="PRO_5009519860" evidence="7">
    <location>
        <begin position="19"/>
        <end position="2615"/>
    </location>
</feature>
<feature type="region of interest" description="Disordered" evidence="6">
    <location>
        <begin position="647"/>
        <end position="718"/>
    </location>
</feature>
<comment type="caution">
    <text evidence="8">The sequence shown here is derived from an EMBL/GenBank/DDBJ whole genome shotgun (WGS) entry which is preliminary data.</text>
</comment>
<evidence type="ECO:0000256" key="6">
    <source>
        <dbReference type="SAM" id="MobiDB-lite"/>
    </source>
</evidence>
<protein>
    <submittedName>
        <fullName evidence="8">Uncharacterized protein</fullName>
    </submittedName>
</protein>
<feature type="compositionally biased region" description="Acidic residues" evidence="6">
    <location>
        <begin position="1751"/>
        <end position="1764"/>
    </location>
</feature>
<feature type="region of interest" description="Disordered" evidence="6">
    <location>
        <begin position="2282"/>
        <end position="2327"/>
    </location>
</feature>
<feature type="coiled-coil region" evidence="5">
    <location>
        <begin position="2336"/>
        <end position="2363"/>
    </location>
</feature>
<name>A0A1F5LU59_PENAI</name>
<keyword evidence="7" id="KW-0732">Signal</keyword>
<dbReference type="GeneID" id="34573050"/>
<feature type="compositionally biased region" description="Low complexity" evidence="6">
    <location>
        <begin position="415"/>
        <end position="433"/>
    </location>
</feature>
<dbReference type="GO" id="GO:0005856">
    <property type="term" value="C:cytoskeleton"/>
    <property type="evidence" value="ECO:0007669"/>
    <property type="project" value="TreeGrafter"/>
</dbReference>
<feature type="compositionally biased region" description="Basic and acidic residues" evidence="6">
    <location>
        <begin position="1482"/>
        <end position="1498"/>
    </location>
</feature>
<feature type="coiled-coil region" evidence="5">
    <location>
        <begin position="2019"/>
        <end position="2130"/>
    </location>
</feature>
<evidence type="ECO:0000256" key="4">
    <source>
        <dbReference type="RuleBase" id="RU004335"/>
    </source>
</evidence>
<feature type="compositionally biased region" description="Basic and acidic residues" evidence="6">
    <location>
        <begin position="2239"/>
        <end position="2259"/>
    </location>
</feature>
<dbReference type="Gene3D" id="3.20.20.80">
    <property type="entry name" value="Glycosidases"/>
    <property type="match status" value="1"/>
</dbReference>
<gene>
    <name evidence="8" type="ORF">PENARI_c003G04562</name>
</gene>
<dbReference type="OrthoDB" id="1293114at2759"/>
<feature type="region of interest" description="Disordered" evidence="6">
    <location>
        <begin position="1743"/>
        <end position="1778"/>
    </location>
</feature>
<evidence type="ECO:0000256" key="3">
    <source>
        <dbReference type="ARBA" id="ARBA00023054"/>
    </source>
</evidence>
<feature type="compositionally biased region" description="Acidic residues" evidence="6">
    <location>
        <begin position="1555"/>
        <end position="1564"/>
    </location>
</feature>
<feature type="signal peptide" evidence="7">
    <location>
        <begin position="1"/>
        <end position="18"/>
    </location>
</feature>
<proteinExistence type="inferred from homology"/>
<dbReference type="PANTHER" id="PTHR32083:SF0">
    <property type="entry name" value="CILIA AND FLAGELLA-ASSOCIATED PROTEIN 58"/>
    <property type="match status" value="1"/>
</dbReference>
<dbReference type="PANTHER" id="PTHR32083">
    <property type="entry name" value="CILIA AND FLAGELLA-ASSOCIATED PROTEIN 58-RELATED"/>
    <property type="match status" value="1"/>
</dbReference>
<comment type="similarity">
    <text evidence="1 4">Belongs to the glycosyl hydrolase 17 family.</text>
</comment>
<evidence type="ECO:0000256" key="1">
    <source>
        <dbReference type="ARBA" id="ARBA00008773"/>
    </source>
</evidence>
<feature type="compositionally biased region" description="Polar residues" evidence="6">
    <location>
        <begin position="1442"/>
        <end position="1453"/>
    </location>
</feature>
<feature type="compositionally biased region" description="Polar residues" evidence="6">
    <location>
        <begin position="654"/>
        <end position="667"/>
    </location>
</feature>
<keyword evidence="2" id="KW-0378">Hydrolase</keyword>
<feature type="compositionally biased region" description="Low complexity" evidence="6">
    <location>
        <begin position="1515"/>
        <end position="1525"/>
    </location>
</feature>
<feature type="region of interest" description="Disordered" evidence="6">
    <location>
        <begin position="1393"/>
        <end position="1640"/>
    </location>
</feature>
<reference evidence="8 9" key="1">
    <citation type="journal article" date="2016" name="Sci. Rep.">
        <title>Penicillium arizonense, a new, genome sequenced fungal species, reveals a high chemical diversity in secreted metabolites.</title>
        <authorList>
            <person name="Grijseels S."/>
            <person name="Nielsen J.C."/>
            <person name="Randelovic M."/>
            <person name="Nielsen J."/>
            <person name="Nielsen K.F."/>
            <person name="Workman M."/>
            <person name="Frisvad J.C."/>
        </authorList>
    </citation>
    <scope>NUCLEOTIDE SEQUENCE [LARGE SCALE GENOMIC DNA]</scope>
    <source>
        <strain evidence="8 9">CBS 141311</strain>
    </source>
</reference>
<dbReference type="SUPFAM" id="SSF51445">
    <property type="entry name" value="(Trans)glycosidases"/>
    <property type="match status" value="1"/>
</dbReference>
<feature type="region of interest" description="Disordered" evidence="6">
    <location>
        <begin position="1205"/>
        <end position="1227"/>
    </location>
</feature>
<dbReference type="STRING" id="1835702.A0A1F5LU59"/>